<feature type="transmembrane region" description="Helical" evidence="1">
    <location>
        <begin position="12"/>
        <end position="32"/>
    </location>
</feature>
<gene>
    <name evidence="2" type="ORF">DES36_105164</name>
</gene>
<feature type="transmembrane region" description="Helical" evidence="1">
    <location>
        <begin position="69"/>
        <end position="92"/>
    </location>
</feature>
<accession>A0A366IBY5</accession>
<keyword evidence="3" id="KW-1185">Reference proteome</keyword>
<dbReference type="OrthoDB" id="2734858at2"/>
<dbReference type="AlphaFoldDB" id="A0A366IBY5"/>
<dbReference type="EMBL" id="QNRX01000005">
    <property type="protein sequence ID" value="RBP66779.1"/>
    <property type="molecule type" value="Genomic_DNA"/>
</dbReference>
<dbReference type="RefSeq" id="WP_113920209.1">
    <property type="nucleotide sequence ID" value="NZ_QNRX01000005.1"/>
</dbReference>
<dbReference type="InterPro" id="IPR021560">
    <property type="entry name" value="DUF3021"/>
</dbReference>
<evidence type="ECO:0000313" key="2">
    <source>
        <dbReference type="EMBL" id="RBP66779.1"/>
    </source>
</evidence>
<feature type="transmembrane region" description="Helical" evidence="1">
    <location>
        <begin position="38"/>
        <end position="57"/>
    </location>
</feature>
<sequence length="141" mass="16332">MKFLDLIRQLIRDYFVIFGILIIGTVFLTPPNTINRDYILLAMVFAAVGDLPSIVFWSKSELTENSRRLRILIHFILLEAVILIFGGITSIVSGFMEYLIFAIEIVVIYVIVRLITWRGDLATAKRINEKLIHLKRTDKYE</sequence>
<name>A0A366IBY5_9FIRM</name>
<comment type="caution">
    <text evidence="2">The sequence shown here is derived from an EMBL/GenBank/DDBJ whole genome shotgun (WGS) entry which is preliminary data.</text>
</comment>
<proteinExistence type="predicted"/>
<evidence type="ECO:0000313" key="3">
    <source>
        <dbReference type="Proteomes" id="UP000253490"/>
    </source>
</evidence>
<organism evidence="2 3">
    <name type="scientific">Alkalibaculum bacchi</name>
    <dbReference type="NCBI Taxonomy" id="645887"/>
    <lineage>
        <taxon>Bacteria</taxon>
        <taxon>Bacillati</taxon>
        <taxon>Bacillota</taxon>
        <taxon>Clostridia</taxon>
        <taxon>Eubacteriales</taxon>
        <taxon>Eubacteriaceae</taxon>
        <taxon>Alkalibaculum</taxon>
    </lineage>
</organism>
<dbReference type="Pfam" id="PF11457">
    <property type="entry name" value="DUF3021"/>
    <property type="match status" value="1"/>
</dbReference>
<keyword evidence="1" id="KW-1133">Transmembrane helix</keyword>
<evidence type="ECO:0000256" key="1">
    <source>
        <dbReference type="SAM" id="Phobius"/>
    </source>
</evidence>
<protein>
    <submittedName>
        <fullName evidence="2">DUF3021 family protein</fullName>
    </submittedName>
</protein>
<keyword evidence="1" id="KW-0812">Transmembrane</keyword>
<dbReference type="Proteomes" id="UP000253490">
    <property type="component" value="Unassembled WGS sequence"/>
</dbReference>
<reference evidence="2 3" key="1">
    <citation type="submission" date="2018-06" db="EMBL/GenBank/DDBJ databases">
        <title>Genomic Encyclopedia of Type Strains, Phase IV (KMG-IV): sequencing the most valuable type-strain genomes for metagenomic binning, comparative biology and taxonomic classification.</title>
        <authorList>
            <person name="Goeker M."/>
        </authorList>
    </citation>
    <scope>NUCLEOTIDE SEQUENCE [LARGE SCALE GENOMIC DNA]</scope>
    <source>
        <strain evidence="2 3">DSM 22112</strain>
    </source>
</reference>
<feature type="transmembrane region" description="Helical" evidence="1">
    <location>
        <begin position="98"/>
        <end position="116"/>
    </location>
</feature>
<keyword evidence="1" id="KW-0472">Membrane</keyword>